<accession>A0A654M6B8</accession>
<dbReference type="AlphaFoldDB" id="A0A654M6B8"/>
<protein>
    <submittedName>
        <fullName evidence="1">Uncharacterized protein</fullName>
    </submittedName>
</protein>
<organism evidence="1 2">
    <name type="scientific">Candidatus Nitrosocosmicus oleophilus</name>
    <dbReference type="NCBI Taxonomy" id="1353260"/>
    <lineage>
        <taxon>Archaea</taxon>
        <taxon>Nitrososphaerota</taxon>
        <taxon>Nitrososphaeria</taxon>
        <taxon>Nitrososphaerales</taxon>
        <taxon>Nitrososphaeraceae</taxon>
        <taxon>Candidatus Nitrosocosmicus</taxon>
    </lineage>
</organism>
<dbReference type="EMBL" id="CP012850">
    <property type="protein sequence ID" value="ALI34902.1"/>
    <property type="molecule type" value="Genomic_DNA"/>
</dbReference>
<dbReference type="KEGG" id="taa:NMY3_00693"/>
<proteinExistence type="predicted"/>
<name>A0A654M6B8_9ARCH</name>
<gene>
    <name evidence="1" type="ORF">NMY3_00693</name>
</gene>
<keyword evidence="2" id="KW-1185">Reference proteome</keyword>
<reference evidence="2" key="1">
    <citation type="submission" date="2015-10" db="EMBL/GenBank/DDBJ databases">
        <title>Niche specialization of a soil ammonia-oxidizing archaeon, Candidatus Nitrosocosmicus oleophilus.</title>
        <authorList>
            <person name="Jung M.-Y."/>
            <person name="Rhee S.-K."/>
        </authorList>
    </citation>
    <scope>NUCLEOTIDE SEQUENCE [LARGE SCALE GENOMIC DNA]</scope>
    <source>
        <strain evidence="2">MY3</strain>
    </source>
</reference>
<evidence type="ECO:0000313" key="2">
    <source>
        <dbReference type="Proteomes" id="UP000058925"/>
    </source>
</evidence>
<sequence length="36" mass="4144">MVILIKSLEFFPKACQLINTWLESNGYAAKNNMELL</sequence>
<dbReference type="Proteomes" id="UP000058925">
    <property type="component" value="Chromosome"/>
</dbReference>
<evidence type="ECO:0000313" key="1">
    <source>
        <dbReference type="EMBL" id="ALI34902.1"/>
    </source>
</evidence>